<dbReference type="SUPFAM" id="SSF52540">
    <property type="entry name" value="P-loop containing nucleoside triphosphate hydrolases"/>
    <property type="match status" value="1"/>
</dbReference>
<protein>
    <submittedName>
        <fullName evidence="3">MoxR family ATPase</fullName>
    </submittedName>
</protein>
<dbReference type="PANTHER" id="PTHR42759">
    <property type="entry name" value="MOXR FAMILY PROTEIN"/>
    <property type="match status" value="1"/>
</dbReference>
<dbReference type="Gene3D" id="3.40.50.300">
    <property type="entry name" value="P-loop containing nucleotide triphosphate hydrolases"/>
    <property type="match status" value="1"/>
</dbReference>
<keyword evidence="4" id="KW-1185">Reference proteome</keyword>
<evidence type="ECO:0000256" key="1">
    <source>
        <dbReference type="SAM" id="MobiDB-lite"/>
    </source>
</evidence>
<dbReference type="InterPro" id="IPR011704">
    <property type="entry name" value="ATPase_dyneun-rel_AAA"/>
</dbReference>
<proteinExistence type="predicted"/>
<accession>A0ABP8TUC1</accession>
<feature type="domain" description="AAA+ ATPase" evidence="2">
    <location>
        <begin position="79"/>
        <end position="225"/>
    </location>
</feature>
<evidence type="ECO:0000259" key="2">
    <source>
        <dbReference type="SMART" id="SM00382"/>
    </source>
</evidence>
<dbReference type="SMART" id="SM00382">
    <property type="entry name" value="AAA"/>
    <property type="match status" value="1"/>
</dbReference>
<reference evidence="4" key="1">
    <citation type="journal article" date="2019" name="Int. J. Syst. Evol. Microbiol.">
        <title>The Global Catalogue of Microorganisms (GCM) 10K type strain sequencing project: providing services to taxonomists for standard genome sequencing and annotation.</title>
        <authorList>
            <consortium name="The Broad Institute Genomics Platform"/>
            <consortium name="The Broad Institute Genome Sequencing Center for Infectious Disease"/>
            <person name="Wu L."/>
            <person name="Ma J."/>
        </authorList>
    </citation>
    <scope>NUCLEOTIDE SEQUENCE [LARGE SCALE GENOMIC DNA]</scope>
    <source>
        <strain evidence="4">JCM 17938</strain>
    </source>
</reference>
<feature type="compositionally biased region" description="Low complexity" evidence="1">
    <location>
        <begin position="30"/>
        <end position="43"/>
    </location>
</feature>
<gene>
    <name evidence="3" type="ORF">GCM10023195_65220</name>
</gene>
<dbReference type="InterPro" id="IPR003593">
    <property type="entry name" value="AAA+_ATPase"/>
</dbReference>
<sequence>MSAADHLSTEEPTTADRPVADSPSAAGRPSAADSLSAADRSFAGDPLSAADDLVRRLGARRTEPAANPQLEALALAVSANLPVLLWGEPGIGKSAALQQLAAGLGVPLETVIASVHEPSDFAGLPIIGDDPAASGVPMAPPDWAVRLATAGRGLVFFDELSSAPPAVQAALLRVVLERRVGSLTLPETVRVVAATNPPSSAADGWHLSPPLANRFVHLQWTHDPRTVARGMAGTWPEITIPRVDPGRVPSAVARARGAISGFLTARPGLTHHLPEDAEGRGRGWPSPRTWEMTLRLLATGYATGADQKAVAAAVVGAVGDGTGLELLSYLEELDLPDPNRVLADPDAFALPERGDRQLAFLTAVVSAVQTNLTRRRWEAGWTVLAKAVDAGVPDVAARAAADLAVLRDTDWPVPSGIDAFIDLLQLSGALPGGA</sequence>
<comment type="caution">
    <text evidence="3">The sequence shown here is derived from an EMBL/GenBank/DDBJ whole genome shotgun (WGS) entry which is preliminary data.</text>
</comment>
<dbReference type="Pfam" id="PF07728">
    <property type="entry name" value="AAA_5"/>
    <property type="match status" value="1"/>
</dbReference>
<dbReference type="EMBL" id="BAABHJ010000027">
    <property type="protein sequence ID" value="GAA4614880.1"/>
    <property type="molecule type" value="Genomic_DNA"/>
</dbReference>
<name>A0ABP8TUC1_9ACTN</name>
<dbReference type="CDD" id="cd00009">
    <property type="entry name" value="AAA"/>
    <property type="match status" value="1"/>
</dbReference>
<dbReference type="InterPro" id="IPR050764">
    <property type="entry name" value="CbbQ/NirQ/NorQ/GpvN"/>
</dbReference>
<organism evidence="3 4">
    <name type="scientific">Actinoallomurus liliacearum</name>
    <dbReference type="NCBI Taxonomy" id="1080073"/>
    <lineage>
        <taxon>Bacteria</taxon>
        <taxon>Bacillati</taxon>
        <taxon>Actinomycetota</taxon>
        <taxon>Actinomycetes</taxon>
        <taxon>Streptosporangiales</taxon>
        <taxon>Thermomonosporaceae</taxon>
        <taxon>Actinoallomurus</taxon>
    </lineage>
</organism>
<dbReference type="RefSeq" id="WP_345363223.1">
    <property type="nucleotide sequence ID" value="NZ_BAABHJ010000027.1"/>
</dbReference>
<evidence type="ECO:0000313" key="4">
    <source>
        <dbReference type="Proteomes" id="UP001500212"/>
    </source>
</evidence>
<dbReference type="Proteomes" id="UP001500212">
    <property type="component" value="Unassembled WGS sequence"/>
</dbReference>
<feature type="region of interest" description="Disordered" evidence="1">
    <location>
        <begin position="1"/>
        <end position="43"/>
    </location>
</feature>
<evidence type="ECO:0000313" key="3">
    <source>
        <dbReference type="EMBL" id="GAA4614880.1"/>
    </source>
</evidence>
<dbReference type="PANTHER" id="PTHR42759:SF1">
    <property type="entry name" value="MAGNESIUM-CHELATASE SUBUNIT CHLD"/>
    <property type="match status" value="1"/>
</dbReference>
<dbReference type="InterPro" id="IPR027417">
    <property type="entry name" value="P-loop_NTPase"/>
</dbReference>